<feature type="transmembrane region" description="Helical" evidence="12">
    <location>
        <begin position="275"/>
        <end position="295"/>
    </location>
</feature>
<dbReference type="InterPro" id="IPR017871">
    <property type="entry name" value="ABC_transporter-like_CS"/>
</dbReference>
<evidence type="ECO:0000259" key="13">
    <source>
        <dbReference type="PROSITE" id="PS50893"/>
    </source>
</evidence>
<accession>A0A7S3GJN5</accession>
<evidence type="ECO:0000256" key="8">
    <source>
        <dbReference type="ARBA" id="ARBA00022989"/>
    </source>
</evidence>
<evidence type="ECO:0000256" key="12">
    <source>
        <dbReference type="SAM" id="Phobius"/>
    </source>
</evidence>
<evidence type="ECO:0000256" key="10">
    <source>
        <dbReference type="ARBA" id="ARBA00023180"/>
    </source>
</evidence>
<feature type="domain" description="ABC transporter" evidence="13">
    <location>
        <begin position="556"/>
        <end position="792"/>
    </location>
</feature>
<dbReference type="FunFam" id="3.40.50.300:FF:000066">
    <property type="entry name" value="ABC transporter B family member 1"/>
    <property type="match status" value="2"/>
</dbReference>
<dbReference type="PROSITE" id="PS50929">
    <property type="entry name" value="ABC_TM1F"/>
    <property type="match status" value="2"/>
</dbReference>
<dbReference type="GO" id="GO:0005524">
    <property type="term" value="F:ATP binding"/>
    <property type="evidence" value="ECO:0007669"/>
    <property type="project" value="UniProtKB-KW"/>
</dbReference>
<gene>
    <name evidence="15" type="ORF">PBIL07802_LOCUS30853</name>
</gene>
<feature type="transmembrane region" description="Helical" evidence="12">
    <location>
        <begin position="920"/>
        <end position="946"/>
    </location>
</feature>
<keyword evidence="7" id="KW-0067">ATP-binding</keyword>
<dbReference type="CDD" id="cd18578">
    <property type="entry name" value="ABC_6TM_Pgp_ABCB1_D2_like"/>
    <property type="match status" value="1"/>
</dbReference>
<feature type="transmembrane region" description="Helical" evidence="12">
    <location>
        <begin position="354"/>
        <end position="373"/>
    </location>
</feature>
<feature type="region of interest" description="Disordered" evidence="11">
    <location>
        <begin position="797"/>
        <end position="828"/>
    </location>
</feature>
<dbReference type="GO" id="GO:0015421">
    <property type="term" value="F:ABC-type oligopeptide transporter activity"/>
    <property type="evidence" value="ECO:0007669"/>
    <property type="project" value="TreeGrafter"/>
</dbReference>
<keyword evidence="3" id="KW-0813">Transport</keyword>
<dbReference type="GO" id="GO:0005743">
    <property type="term" value="C:mitochondrial inner membrane"/>
    <property type="evidence" value="ECO:0007669"/>
    <property type="project" value="TreeGrafter"/>
</dbReference>
<keyword evidence="9 12" id="KW-0472">Membrane</keyword>
<dbReference type="PANTHER" id="PTHR43394">
    <property type="entry name" value="ATP-DEPENDENT PERMEASE MDL1, MITOCHONDRIAL"/>
    <property type="match status" value="1"/>
</dbReference>
<feature type="transmembrane region" description="Helical" evidence="12">
    <location>
        <begin position="464"/>
        <end position="485"/>
    </location>
</feature>
<sequence length="1457" mass="157762">MAVDEATVEVEVAISPSPTTTGEDTSKGDMKPEQKGEEKKSESKAAMAPPAAPKDKGRVPISQLYRYSTSADRALMVVGSIMAIAVGGSLPLVFLYFGDLLNIFINYNKVVGCAAFPPLPNATSAKSYIDTVVDSFDDLRIQALVGSNHLQLYDIAKHVYDGDSSGGSDPPFPTLTELQTASASNTLNPVLAAFASSQLSLSAVGGSIPLRYTSAFANTLWYGSCTLNNTGFLPDVAVSSYLSNIAPLPYSGGWNETWLSNSSLPSTPDKLLQQIQYYILLFVVAALVMFAAGYFRMSLWKIAGERQAMRIREAYFLSLLRQEIGWYDTAKVGELTSRISADTITIAEGMTDKMALLIEMLARFVISMILAYIRGWQLALVMMVVVPFIGASTYIFTKVFGTFAVKTFAAYATAGAIAQEVLSSVRTVASFSGQDKESKRYDSKLGAAEKAGIRMALASSTSAGIINFIAFVANSIAFFAGAYFVNSGVMGGGDVLGVCFTVIIGSFALGQAAPSITGIFESAAAAHRIFAVIDRKPEIDSLSTKGKKLGGVRGEVEFRNVYFCYPSRPSVTVLNGCSMCIPPAKTVALVGHSGSGKSTIMSMVQRFYDPLSGQVLLDEHDLTTLNPRWLRHQMGYVGQEPIMFPTSLRNNILLANEGASDDLIWKALKIANAAAFVKALPKGLDTLAGDKGVQLSGGQKQRIAIARAAIKNPSIMLLDEATSALDTESEKAVQGALNTVLAGRTSIIIAHRLSTIRHADIIFVMEAGKVLESGSHEQLLRVDGGRYRELIVTQTGMKVSEDDEEGKDKDGSEDVMEDECASPPWMGSPSRVVEVVEGVQYRDGKGQSKRKVKKGEEDDEVVVKLSDLAKLIKANLAFMITGILAATLDGLVMPLFSVVFGGVLNVFSLKGDELISQASYFSLLLFLLAFARGFLMFVQVFSFGYVGEKLTKRLRSLLLRSMLRQDMTWFDDEAHTSGKLVSQLAMDATMVRGMFGDRIAQIFRMIASLATGIVLAFVASWQLALVAFLIFPIIAIDTLLQNNNFIKNAKKKEDEFAAANQLASQSLDGIRTVAAFTAETQVFDEYAIMTEKILGREIKRSFLSGITYGLASGIIFFAYAIVFYAGAHFIVDGFLTFQQMLIVFFAILFAAQNFAQAIAWGPDVQKSRQAAARMFKTIKRKPIVVDVGNNDGHVHDIDVSKKPLHPALADGRSMEVALNNVTFTYPSRPTIQVLKGVSVHVQRGQKVAFVGSSGCGKSTIFSLIQRFYDVTGGSIEVNGINIKQLPLSDLRHCIGMVSQEPVLFSTTIAENIRYGKGDATTEEVEKAAKVANAHSFILEQTDGYNTEVGAGGGQLSGGQKQRIAIARAVVRSPELLLLDEATSALDSKSEAVVQDALERAMENRTSITIAHRLSTVKNADVIYVFQTGVIAEMGTHDELLQKENGIYRKLVNMQSTH</sequence>
<dbReference type="GO" id="GO:0090374">
    <property type="term" value="P:oligopeptide export from mitochondrion"/>
    <property type="evidence" value="ECO:0007669"/>
    <property type="project" value="TreeGrafter"/>
</dbReference>
<feature type="transmembrane region" description="Helical" evidence="12">
    <location>
        <begin position="876"/>
        <end position="900"/>
    </location>
</feature>
<feature type="region of interest" description="Disordered" evidence="11">
    <location>
        <begin position="1"/>
        <end position="57"/>
    </location>
</feature>
<evidence type="ECO:0000256" key="1">
    <source>
        <dbReference type="ARBA" id="ARBA00004651"/>
    </source>
</evidence>
<proteinExistence type="inferred from homology"/>
<comment type="subcellular location">
    <subcellularLocation>
        <location evidence="1">Cell membrane</location>
        <topology evidence="1">Multi-pass membrane protein</topology>
    </subcellularLocation>
</comment>
<dbReference type="SUPFAM" id="SSF90123">
    <property type="entry name" value="ABC transporter transmembrane region"/>
    <property type="match status" value="2"/>
</dbReference>
<dbReference type="PROSITE" id="PS00211">
    <property type="entry name" value="ABC_TRANSPORTER_1"/>
    <property type="match status" value="2"/>
</dbReference>
<feature type="domain" description="ABC transmembrane type-1" evidence="14">
    <location>
        <begin position="258"/>
        <end position="521"/>
    </location>
</feature>
<evidence type="ECO:0000256" key="9">
    <source>
        <dbReference type="ARBA" id="ARBA00023136"/>
    </source>
</evidence>
<dbReference type="Gene3D" id="1.20.1560.10">
    <property type="entry name" value="ABC transporter type 1, transmembrane domain"/>
    <property type="match status" value="2"/>
</dbReference>
<feature type="transmembrane region" description="Helical" evidence="12">
    <location>
        <begin position="1025"/>
        <end position="1042"/>
    </location>
</feature>
<dbReference type="InterPro" id="IPR003593">
    <property type="entry name" value="AAA+_ATPase"/>
</dbReference>
<keyword evidence="8 12" id="KW-1133">Transmembrane helix</keyword>
<dbReference type="InterPro" id="IPR036640">
    <property type="entry name" value="ABC1_TM_sf"/>
</dbReference>
<dbReference type="Gene3D" id="3.40.50.300">
    <property type="entry name" value="P-loop containing nucleotide triphosphate hydrolases"/>
    <property type="match status" value="2"/>
</dbReference>
<feature type="domain" description="ABC transporter" evidence="13">
    <location>
        <begin position="1216"/>
        <end position="1452"/>
    </location>
</feature>
<dbReference type="CDD" id="cd03249">
    <property type="entry name" value="ABC_MTABC3_MDL1_MDL2"/>
    <property type="match status" value="2"/>
</dbReference>
<evidence type="ECO:0008006" key="16">
    <source>
        <dbReference type="Google" id="ProtNLM"/>
    </source>
</evidence>
<evidence type="ECO:0000259" key="14">
    <source>
        <dbReference type="PROSITE" id="PS50929"/>
    </source>
</evidence>
<dbReference type="EMBL" id="HBIB01046944">
    <property type="protein sequence ID" value="CAE0268503.1"/>
    <property type="molecule type" value="Transcribed_RNA"/>
</dbReference>
<keyword evidence="10" id="KW-0325">Glycoprotein</keyword>
<evidence type="ECO:0000313" key="15">
    <source>
        <dbReference type="EMBL" id="CAE0268503.1"/>
    </source>
</evidence>
<evidence type="ECO:0000256" key="5">
    <source>
        <dbReference type="ARBA" id="ARBA00022737"/>
    </source>
</evidence>
<evidence type="ECO:0000256" key="11">
    <source>
        <dbReference type="SAM" id="MobiDB-lite"/>
    </source>
</evidence>
<dbReference type="InterPro" id="IPR027417">
    <property type="entry name" value="P-loop_NTPase"/>
</dbReference>
<dbReference type="GO" id="GO:0005886">
    <property type="term" value="C:plasma membrane"/>
    <property type="evidence" value="ECO:0007669"/>
    <property type="project" value="UniProtKB-SubCell"/>
</dbReference>
<dbReference type="GO" id="GO:0016887">
    <property type="term" value="F:ATP hydrolysis activity"/>
    <property type="evidence" value="ECO:0007669"/>
    <property type="project" value="InterPro"/>
</dbReference>
<feature type="transmembrane region" description="Helical" evidence="12">
    <location>
        <begin position="1002"/>
        <end position="1019"/>
    </location>
</feature>
<dbReference type="SUPFAM" id="SSF52540">
    <property type="entry name" value="P-loop containing nucleoside triphosphate hydrolases"/>
    <property type="match status" value="2"/>
</dbReference>
<keyword evidence="4 12" id="KW-0812">Transmembrane</keyword>
<evidence type="ECO:0000256" key="3">
    <source>
        <dbReference type="ARBA" id="ARBA00022448"/>
    </source>
</evidence>
<reference evidence="15" key="1">
    <citation type="submission" date="2021-01" db="EMBL/GenBank/DDBJ databases">
        <authorList>
            <person name="Corre E."/>
            <person name="Pelletier E."/>
            <person name="Niang G."/>
            <person name="Scheremetjew M."/>
            <person name="Finn R."/>
            <person name="Kale V."/>
            <person name="Holt S."/>
            <person name="Cochrane G."/>
            <person name="Meng A."/>
            <person name="Brown T."/>
            <person name="Cohen L."/>
        </authorList>
    </citation>
    <scope>NUCLEOTIDE SEQUENCE</scope>
    <source>
        <strain evidence="15">NIES-2562</strain>
    </source>
</reference>
<comment type="similarity">
    <text evidence="2">Belongs to the ABC transporter superfamily. ABCB family. Multidrug resistance exporter (TC 3.A.1.201) subfamily.</text>
</comment>
<feature type="transmembrane region" description="Helical" evidence="12">
    <location>
        <begin position="491"/>
        <end position="510"/>
    </location>
</feature>
<feature type="domain" description="ABC transmembrane type-1" evidence="14">
    <location>
        <begin position="880"/>
        <end position="1166"/>
    </location>
</feature>
<dbReference type="InterPro" id="IPR011527">
    <property type="entry name" value="ABC1_TM_dom"/>
</dbReference>
<dbReference type="Pfam" id="PF00005">
    <property type="entry name" value="ABC_tran"/>
    <property type="match status" value="2"/>
</dbReference>
<keyword evidence="6" id="KW-0547">Nucleotide-binding</keyword>
<feature type="transmembrane region" description="Helical" evidence="12">
    <location>
        <begin position="379"/>
        <end position="397"/>
    </location>
</feature>
<evidence type="ECO:0000256" key="2">
    <source>
        <dbReference type="ARBA" id="ARBA00007577"/>
    </source>
</evidence>
<keyword evidence="5" id="KW-0677">Repeat</keyword>
<feature type="transmembrane region" description="Helical" evidence="12">
    <location>
        <begin position="1102"/>
        <end position="1125"/>
    </location>
</feature>
<feature type="compositionally biased region" description="Basic and acidic residues" evidence="11">
    <location>
        <begin position="24"/>
        <end position="43"/>
    </location>
</feature>
<protein>
    <recommendedName>
        <fullName evidence="16">ATP-dependent transporter ycf16</fullName>
    </recommendedName>
</protein>
<feature type="compositionally biased region" description="Low complexity" evidence="11">
    <location>
        <begin position="1"/>
        <end position="13"/>
    </location>
</feature>
<dbReference type="InterPro" id="IPR003439">
    <property type="entry name" value="ABC_transporter-like_ATP-bd"/>
</dbReference>
<evidence type="ECO:0000256" key="7">
    <source>
        <dbReference type="ARBA" id="ARBA00022840"/>
    </source>
</evidence>
<dbReference type="InterPro" id="IPR039421">
    <property type="entry name" value="Type_1_exporter"/>
</dbReference>
<dbReference type="CDD" id="cd18577">
    <property type="entry name" value="ABC_6TM_Pgp_ABCB1_D1_like"/>
    <property type="match status" value="1"/>
</dbReference>
<dbReference type="PANTHER" id="PTHR43394:SF18">
    <property type="entry name" value="ABC TRANSPORTER B FAMILY MEMBER 11-LIKE"/>
    <property type="match status" value="1"/>
</dbReference>
<evidence type="ECO:0000256" key="6">
    <source>
        <dbReference type="ARBA" id="ARBA00022741"/>
    </source>
</evidence>
<dbReference type="Pfam" id="PF00664">
    <property type="entry name" value="ABC_membrane"/>
    <property type="match status" value="2"/>
</dbReference>
<dbReference type="PROSITE" id="PS50893">
    <property type="entry name" value="ABC_TRANSPORTER_2"/>
    <property type="match status" value="2"/>
</dbReference>
<feature type="transmembrane region" description="Helical" evidence="12">
    <location>
        <begin position="1137"/>
        <end position="1160"/>
    </location>
</feature>
<feature type="transmembrane region" description="Helical" evidence="12">
    <location>
        <begin position="74"/>
        <end position="97"/>
    </location>
</feature>
<evidence type="ECO:0000256" key="4">
    <source>
        <dbReference type="ARBA" id="ARBA00022692"/>
    </source>
</evidence>
<name>A0A7S3GJN5_9EUKA</name>
<organism evidence="15">
    <name type="scientific">Palpitomonas bilix</name>
    <dbReference type="NCBI Taxonomy" id="652834"/>
    <lineage>
        <taxon>Eukaryota</taxon>
        <taxon>Eukaryota incertae sedis</taxon>
    </lineage>
</organism>
<dbReference type="SMART" id="SM00382">
    <property type="entry name" value="AAA"/>
    <property type="match status" value="2"/>
</dbReference>